<gene>
    <name evidence="1" type="ORF">Q8F55_003048</name>
</gene>
<evidence type="ECO:0000313" key="1">
    <source>
        <dbReference type="EMBL" id="KAL1412051.1"/>
    </source>
</evidence>
<sequence length="148" mass="17370">MKRSETTEPKDTKPKRPTLRFRAWRDEQVAQVEAGTLDLKKAWYIRGYPEEVLNPLDDLLDIFEAEVTIAVSTGKELEIFGVFAAVKRFILGTNKLTLDIDSTEREHLLTYIDDFVKYKGFNLKESGKDLRFDSDDNFDYITEPWRKW</sequence>
<dbReference type="GeneID" id="95984091"/>
<proteinExistence type="predicted"/>
<dbReference type="RefSeq" id="XP_069211995.1">
    <property type="nucleotide sequence ID" value="XM_069351609.1"/>
</dbReference>
<organism evidence="1 2">
    <name type="scientific">Vanrija albida</name>
    <dbReference type="NCBI Taxonomy" id="181172"/>
    <lineage>
        <taxon>Eukaryota</taxon>
        <taxon>Fungi</taxon>
        <taxon>Dikarya</taxon>
        <taxon>Basidiomycota</taxon>
        <taxon>Agaricomycotina</taxon>
        <taxon>Tremellomycetes</taxon>
        <taxon>Trichosporonales</taxon>
        <taxon>Trichosporonaceae</taxon>
        <taxon>Vanrija</taxon>
    </lineage>
</organism>
<name>A0ABR3QCF8_9TREE</name>
<dbReference type="EMBL" id="JBBXJM010000002">
    <property type="protein sequence ID" value="KAL1412051.1"/>
    <property type="molecule type" value="Genomic_DNA"/>
</dbReference>
<reference evidence="1 2" key="1">
    <citation type="submission" date="2023-08" db="EMBL/GenBank/DDBJ databases">
        <title>Annotated Genome Sequence of Vanrija albida AlHP1.</title>
        <authorList>
            <person name="Herzog R."/>
        </authorList>
    </citation>
    <scope>NUCLEOTIDE SEQUENCE [LARGE SCALE GENOMIC DNA]</scope>
    <source>
        <strain evidence="1 2">AlHP1</strain>
    </source>
</reference>
<evidence type="ECO:0000313" key="2">
    <source>
        <dbReference type="Proteomes" id="UP001565368"/>
    </source>
</evidence>
<protein>
    <submittedName>
        <fullName evidence="1">Uncharacterized protein</fullName>
    </submittedName>
</protein>
<accession>A0ABR3QCF8</accession>
<dbReference type="Proteomes" id="UP001565368">
    <property type="component" value="Unassembled WGS sequence"/>
</dbReference>
<keyword evidence="2" id="KW-1185">Reference proteome</keyword>
<comment type="caution">
    <text evidence="1">The sequence shown here is derived from an EMBL/GenBank/DDBJ whole genome shotgun (WGS) entry which is preliminary data.</text>
</comment>